<keyword evidence="1" id="KW-1133">Transmembrane helix</keyword>
<evidence type="ECO:0008006" key="4">
    <source>
        <dbReference type="Google" id="ProtNLM"/>
    </source>
</evidence>
<keyword evidence="3" id="KW-1185">Reference proteome</keyword>
<gene>
    <name evidence="2" type="ORF">AALO_G00142290</name>
</gene>
<evidence type="ECO:0000313" key="2">
    <source>
        <dbReference type="EMBL" id="KAG5274983.1"/>
    </source>
</evidence>
<evidence type="ECO:0000313" key="3">
    <source>
        <dbReference type="Proteomes" id="UP000823561"/>
    </source>
</evidence>
<keyword evidence="1" id="KW-0472">Membrane</keyword>
<name>A0AAV6GIB8_9TELE</name>
<feature type="transmembrane region" description="Helical" evidence="1">
    <location>
        <begin position="160"/>
        <end position="176"/>
    </location>
</feature>
<comment type="caution">
    <text evidence="2">The sequence shown here is derived from an EMBL/GenBank/DDBJ whole genome shotgun (WGS) entry which is preliminary data.</text>
</comment>
<dbReference type="EMBL" id="JADWDJ010000010">
    <property type="protein sequence ID" value="KAG5274983.1"/>
    <property type="molecule type" value="Genomic_DNA"/>
</dbReference>
<dbReference type="Proteomes" id="UP000823561">
    <property type="component" value="Chromosome 10"/>
</dbReference>
<evidence type="ECO:0000256" key="1">
    <source>
        <dbReference type="SAM" id="Phobius"/>
    </source>
</evidence>
<dbReference type="AlphaFoldDB" id="A0AAV6GIB8"/>
<accession>A0AAV6GIB8</accession>
<protein>
    <recommendedName>
        <fullName evidence="4">Reverse transcriptase zinc-binding domain-containing protein</fullName>
    </recommendedName>
</protein>
<proteinExistence type="predicted"/>
<keyword evidence="1" id="KW-0812">Transmembrane</keyword>
<organism evidence="2 3">
    <name type="scientific">Alosa alosa</name>
    <name type="common">allis shad</name>
    <dbReference type="NCBI Taxonomy" id="278164"/>
    <lineage>
        <taxon>Eukaryota</taxon>
        <taxon>Metazoa</taxon>
        <taxon>Chordata</taxon>
        <taxon>Craniata</taxon>
        <taxon>Vertebrata</taxon>
        <taxon>Euteleostomi</taxon>
        <taxon>Actinopterygii</taxon>
        <taxon>Neopterygii</taxon>
        <taxon>Teleostei</taxon>
        <taxon>Clupei</taxon>
        <taxon>Clupeiformes</taxon>
        <taxon>Clupeoidei</taxon>
        <taxon>Clupeidae</taxon>
        <taxon>Alosa</taxon>
    </lineage>
</organism>
<sequence length="177" mass="20247">MDYDLHLWARGLAGYRVSSCTAPENLEHLLWSCPHSCTFWQDLSAFISQHILSDFSFSSLSLKDVLFGFSSYPTSKSNQFYIINLLLILAKAHIHKMKFSSSKPSLHLNENPGNTSRPSYSLKTAKPSKPSIYVYYLTYFFPNYMIYKYCLLYAVPPGNVCNICLCSCIVTLLYTFN</sequence>
<reference evidence="2" key="1">
    <citation type="submission" date="2020-10" db="EMBL/GenBank/DDBJ databases">
        <title>Chromosome-scale genome assembly of the Allis shad, Alosa alosa.</title>
        <authorList>
            <person name="Margot Z."/>
            <person name="Christophe K."/>
            <person name="Cabau C."/>
            <person name="Louis A."/>
            <person name="Berthelot C."/>
            <person name="Parey E."/>
            <person name="Roest Crollius H."/>
            <person name="Montfort J."/>
            <person name="Robinson-Rechavi M."/>
            <person name="Bucao C."/>
            <person name="Bouchez O."/>
            <person name="Gislard M."/>
            <person name="Lluch J."/>
            <person name="Milhes M."/>
            <person name="Lampietro C."/>
            <person name="Lopez Roques C."/>
            <person name="Donnadieu C."/>
            <person name="Braasch I."/>
            <person name="Desvignes T."/>
            <person name="Postlethwait J."/>
            <person name="Bobe J."/>
            <person name="Guiguen Y."/>
        </authorList>
    </citation>
    <scope>NUCLEOTIDE SEQUENCE</scope>
    <source>
        <strain evidence="2">M-15738</strain>
        <tissue evidence="2">Blood</tissue>
    </source>
</reference>